<keyword evidence="4" id="KW-1185">Reference proteome</keyword>
<keyword evidence="3" id="KW-0238">DNA-binding</keyword>
<feature type="compositionally biased region" description="Basic and acidic residues" evidence="1">
    <location>
        <begin position="99"/>
        <end position="165"/>
    </location>
</feature>
<protein>
    <submittedName>
        <fullName evidence="3">ComEA family DNA-binding protein</fullName>
    </submittedName>
</protein>
<feature type="compositionally biased region" description="Low complexity" evidence="1">
    <location>
        <begin position="166"/>
        <end position="175"/>
    </location>
</feature>
<evidence type="ECO:0000256" key="2">
    <source>
        <dbReference type="SAM" id="SignalP"/>
    </source>
</evidence>
<name>A0ABW0NGN8_9BURK</name>
<keyword evidence="2" id="KW-0732">Signal</keyword>
<dbReference type="Gene3D" id="1.10.150.320">
    <property type="entry name" value="Photosystem II 12 kDa extrinsic protein"/>
    <property type="match status" value="1"/>
</dbReference>
<sequence length="175" mass="18340">MLKKILAILVMLYATLAMAAVDVNKATDAQLDSIKGIGPVTTKLITTERKKGEFKNWQDFIDRVKGVGEKSAVKLSENGLTVNGESFKGAVAKDAKAAAKEEKKDAKADAKSDKAVAKADAKAEKAEAKADKKEAKAKAQAEKKEARAEAKADKAVAKADAKADAAKPAASAAKK</sequence>
<gene>
    <name evidence="3" type="ORF">ACFPOE_16310</name>
</gene>
<dbReference type="Proteomes" id="UP001596037">
    <property type="component" value="Unassembled WGS sequence"/>
</dbReference>
<accession>A0ABW0NGN8</accession>
<comment type="caution">
    <text evidence="3">The sequence shown here is derived from an EMBL/GenBank/DDBJ whole genome shotgun (WGS) entry which is preliminary data.</text>
</comment>
<dbReference type="EMBL" id="JBHSMF010000009">
    <property type="protein sequence ID" value="MFC5499113.1"/>
    <property type="molecule type" value="Genomic_DNA"/>
</dbReference>
<feature type="signal peptide" evidence="2">
    <location>
        <begin position="1"/>
        <end position="19"/>
    </location>
</feature>
<dbReference type="RefSeq" id="WP_376851233.1">
    <property type="nucleotide sequence ID" value="NZ_JBHSMF010000009.1"/>
</dbReference>
<evidence type="ECO:0000256" key="1">
    <source>
        <dbReference type="SAM" id="MobiDB-lite"/>
    </source>
</evidence>
<dbReference type="SUPFAM" id="SSF47781">
    <property type="entry name" value="RuvA domain 2-like"/>
    <property type="match status" value="1"/>
</dbReference>
<evidence type="ECO:0000313" key="4">
    <source>
        <dbReference type="Proteomes" id="UP001596037"/>
    </source>
</evidence>
<dbReference type="Pfam" id="PF12836">
    <property type="entry name" value="HHH_3"/>
    <property type="match status" value="1"/>
</dbReference>
<reference evidence="4" key="1">
    <citation type="journal article" date="2019" name="Int. J. Syst. Evol. Microbiol.">
        <title>The Global Catalogue of Microorganisms (GCM) 10K type strain sequencing project: providing services to taxonomists for standard genome sequencing and annotation.</title>
        <authorList>
            <consortium name="The Broad Institute Genomics Platform"/>
            <consortium name="The Broad Institute Genome Sequencing Center for Infectious Disease"/>
            <person name="Wu L."/>
            <person name="Ma J."/>
        </authorList>
    </citation>
    <scope>NUCLEOTIDE SEQUENCE [LARGE SCALE GENOMIC DNA]</scope>
    <source>
        <strain evidence="4">CCUG 57401</strain>
    </source>
</reference>
<feature type="chain" id="PRO_5045338421" evidence="2">
    <location>
        <begin position="20"/>
        <end position="175"/>
    </location>
</feature>
<evidence type="ECO:0000313" key="3">
    <source>
        <dbReference type="EMBL" id="MFC5499113.1"/>
    </source>
</evidence>
<organism evidence="3 4">
    <name type="scientific">Caenimonas terrae</name>
    <dbReference type="NCBI Taxonomy" id="696074"/>
    <lineage>
        <taxon>Bacteria</taxon>
        <taxon>Pseudomonadati</taxon>
        <taxon>Pseudomonadota</taxon>
        <taxon>Betaproteobacteria</taxon>
        <taxon>Burkholderiales</taxon>
        <taxon>Comamonadaceae</taxon>
        <taxon>Caenimonas</taxon>
    </lineage>
</organism>
<proteinExistence type="predicted"/>
<dbReference type="GO" id="GO:0003677">
    <property type="term" value="F:DNA binding"/>
    <property type="evidence" value="ECO:0007669"/>
    <property type="project" value="UniProtKB-KW"/>
</dbReference>
<dbReference type="InterPro" id="IPR010994">
    <property type="entry name" value="RuvA_2-like"/>
</dbReference>
<feature type="region of interest" description="Disordered" evidence="1">
    <location>
        <begin position="99"/>
        <end position="175"/>
    </location>
</feature>